<sequence>MQRETHLESLQFNQK</sequence>
<protein>
    <submittedName>
        <fullName evidence="1">Uncharacterized protein</fullName>
    </submittedName>
</protein>
<evidence type="ECO:0000313" key="1">
    <source>
        <dbReference type="EMBL" id="JAH56681.1"/>
    </source>
</evidence>
<reference evidence="1" key="1">
    <citation type="submission" date="2014-11" db="EMBL/GenBank/DDBJ databases">
        <authorList>
            <person name="Amaro Gonzalez C."/>
        </authorList>
    </citation>
    <scope>NUCLEOTIDE SEQUENCE</scope>
</reference>
<organism evidence="1">
    <name type="scientific">Anguilla anguilla</name>
    <name type="common">European freshwater eel</name>
    <name type="synonym">Muraena anguilla</name>
    <dbReference type="NCBI Taxonomy" id="7936"/>
    <lineage>
        <taxon>Eukaryota</taxon>
        <taxon>Metazoa</taxon>
        <taxon>Chordata</taxon>
        <taxon>Craniata</taxon>
        <taxon>Vertebrata</taxon>
        <taxon>Euteleostomi</taxon>
        <taxon>Actinopterygii</taxon>
        <taxon>Neopterygii</taxon>
        <taxon>Teleostei</taxon>
        <taxon>Anguilliformes</taxon>
        <taxon>Anguillidae</taxon>
        <taxon>Anguilla</taxon>
    </lineage>
</organism>
<reference evidence="1" key="2">
    <citation type="journal article" date="2015" name="Fish Shellfish Immunol.">
        <title>Early steps in the European eel (Anguilla anguilla)-Vibrio vulnificus interaction in the gills: Role of the RtxA13 toxin.</title>
        <authorList>
            <person name="Callol A."/>
            <person name="Pajuelo D."/>
            <person name="Ebbesson L."/>
            <person name="Teles M."/>
            <person name="MacKenzie S."/>
            <person name="Amaro C."/>
        </authorList>
    </citation>
    <scope>NUCLEOTIDE SEQUENCE</scope>
</reference>
<proteinExistence type="predicted"/>
<dbReference type="EMBL" id="GBXM01053198">
    <property type="protein sequence ID" value="JAH55379.1"/>
    <property type="molecule type" value="Transcribed_RNA"/>
</dbReference>
<accession>A0A0E9TSY9</accession>
<dbReference type="EMBL" id="GBXM01051896">
    <property type="protein sequence ID" value="JAH56681.1"/>
    <property type="molecule type" value="Transcribed_RNA"/>
</dbReference>
<name>A0A0E9TSY9_ANGAN</name>